<dbReference type="KEGG" id="srq:SR187_8480"/>
<gene>
    <name evidence="1" type="ORF">SR187_8480</name>
</gene>
<reference evidence="1 2" key="1">
    <citation type="journal article" date="2018" name="Genome Biol. Evol.">
        <title>Complete Genome Sequence of Streptococcus ruminantium sp. nov. GUT-187T (=DSM 104980T =JCM 31869T), the Type Strain of S. ruminantium, and Comparison with Genome Sequences of Streptococcus suis Strains.</title>
        <authorList>
            <person name="Tohya M."/>
            <person name="Sekizaki T."/>
            <person name="Miyoshi-Akiyama T."/>
        </authorList>
    </citation>
    <scope>NUCLEOTIDE SEQUENCE [LARGE SCALE GENOMIC DNA]</scope>
    <source>
        <strain evidence="1 2">GUT187T</strain>
    </source>
</reference>
<protein>
    <submittedName>
        <fullName evidence="1">Uncharacterized protein</fullName>
    </submittedName>
</protein>
<sequence length="41" mass="4767">MSVNQAQSIRHSYDYQVYKLTVIYLPYCQSDSESQASPNHD</sequence>
<dbReference type="AlphaFoldDB" id="A0A2Z5TQ69"/>
<dbReference type="EMBL" id="AP018400">
    <property type="protein sequence ID" value="BBA93299.1"/>
    <property type="molecule type" value="Genomic_DNA"/>
</dbReference>
<proteinExistence type="predicted"/>
<name>A0A2Z5TQ69_9STRE</name>
<organism evidence="1 2">
    <name type="scientific">Streptococcus ruminantium</name>
    <dbReference type="NCBI Taxonomy" id="1917441"/>
    <lineage>
        <taxon>Bacteria</taxon>
        <taxon>Bacillati</taxon>
        <taxon>Bacillota</taxon>
        <taxon>Bacilli</taxon>
        <taxon>Lactobacillales</taxon>
        <taxon>Streptococcaceae</taxon>
        <taxon>Streptococcus</taxon>
    </lineage>
</organism>
<dbReference type="Proteomes" id="UP000269331">
    <property type="component" value="Chromosome"/>
</dbReference>
<evidence type="ECO:0000313" key="1">
    <source>
        <dbReference type="EMBL" id="BBA93299.1"/>
    </source>
</evidence>
<accession>A0A2Z5TQ69</accession>
<evidence type="ECO:0000313" key="2">
    <source>
        <dbReference type="Proteomes" id="UP000269331"/>
    </source>
</evidence>